<evidence type="ECO:0000256" key="5">
    <source>
        <dbReference type="ARBA" id="ARBA00022989"/>
    </source>
</evidence>
<comment type="subcellular location">
    <subcellularLocation>
        <location evidence="1">Nucleus inner membrane</location>
        <topology evidence="1">Multi-pass membrane protein</topology>
    </subcellularLocation>
</comment>
<feature type="transmembrane region" description="Helical" evidence="11">
    <location>
        <begin position="228"/>
        <end position="244"/>
    </location>
</feature>
<feature type="transmembrane region" description="Helical" evidence="11">
    <location>
        <begin position="494"/>
        <end position="519"/>
    </location>
</feature>
<keyword evidence="8" id="KW-0675">Receptor</keyword>
<name>W6UAF4_ECHGR</name>
<evidence type="ECO:0000256" key="6">
    <source>
        <dbReference type="ARBA" id="ARBA00023125"/>
    </source>
</evidence>
<evidence type="ECO:0000256" key="2">
    <source>
        <dbReference type="ARBA" id="ARBA00005402"/>
    </source>
</evidence>
<feature type="transmembrane region" description="Helical" evidence="11">
    <location>
        <begin position="321"/>
        <end position="343"/>
    </location>
</feature>
<dbReference type="GO" id="GO:0003677">
    <property type="term" value="F:DNA binding"/>
    <property type="evidence" value="ECO:0007669"/>
    <property type="project" value="UniProtKB-KW"/>
</dbReference>
<reference evidence="12 13" key="1">
    <citation type="journal article" date="2013" name="Nat. Genet.">
        <title>The genome of the hydatid tapeworm Echinococcus granulosus.</title>
        <authorList>
            <person name="Zheng H."/>
            <person name="Zhang W."/>
            <person name="Zhang L."/>
            <person name="Zhang Z."/>
            <person name="Li J."/>
            <person name="Lu G."/>
            <person name="Zhu Y."/>
            <person name="Wang Y."/>
            <person name="Huang Y."/>
            <person name="Liu J."/>
            <person name="Kang H."/>
            <person name="Chen J."/>
            <person name="Wang L."/>
            <person name="Chen A."/>
            <person name="Yu S."/>
            <person name="Gao Z."/>
            <person name="Jin L."/>
            <person name="Gu W."/>
            <person name="Wang Z."/>
            <person name="Zhao L."/>
            <person name="Shi B."/>
            <person name="Wen H."/>
            <person name="Lin R."/>
            <person name="Jones M.K."/>
            <person name="Brejova B."/>
            <person name="Vinar T."/>
            <person name="Zhao G."/>
            <person name="McManus D.P."/>
            <person name="Chen Z."/>
            <person name="Zhou Y."/>
            <person name="Wang S."/>
        </authorList>
    </citation>
    <scope>NUCLEOTIDE SEQUENCE [LARGE SCALE GENOMIC DNA]</scope>
</reference>
<evidence type="ECO:0000256" key="9">
    <source>
        <dbReference type="ARBA" id="ARBA00023242"/>
    </source>
</evidence>
<evidence type="ECO:0000256" key="1">
    <source>
        <dbReference type="ARBA" id="ARBA00004473"/>
    </source>
</evidence>
<evidence type="ECO:0000256" key="11">
    <source>
        <dbReference type="SAM" id="Phobius"/>
    </source>
</evidence>
<comment type="caution">
    <text evidence="12">The sequence shown here is derived from an EMBL/GenBank/DDBJ whole genome shotgun (WGS) entry which is preliminary data.</text>
</comment>
<dbReference type="Proteomes" id="UP000019149">
    <property type="component" value="Unassembled WGS sequence"/>
</dbReference>
<sequence length="557" mass="62218">MVGRRRKARLSRSRNPYYTRSASRSRPGLRRRTLSKSPARKFASGASESGASVVETKLRTRTFSPSPKVEKVRYGSLRRQSARTQSSVIIIDEIDLSSPQPGQASSKFWCLAHPMTDVLPRLFLTIFSRGLIDLLAALFIPLFVYWCTFLAVSPTSEKTFSRGCSHHGCSIAFFGAALPLDLGFINPYVLFGVAFFNRITMLLNCLVPIGRPLIVIAGGRRWQHKCNGILIVVLYLLAVALYAHKGAGVVSISQLVDLRSFLPSVLLGAWTDALVFATHAFLKSRHIRASTSYGGYSGNFLVDFYNGREIRPILCGLDVKVLSCYASFIGGFILQLAFVIHQYHERASLSFGLMTLLLLHAIGMLDFFVYEPTVLRAHDVVHHGCGLRWFQSALLVWPFLQSLGVLYLAHNYCMVYPSWDSLPYYGLPAFGAFLFVVGLYIRRRATNQKFLLSYNPQRHSFEAASVLNSSGSRSIVAVGWWACVRHPDYLGEVISSLGLAVTAGVGSIAPWIALACVFFDVLLRIRWDEGVGLKMYDKTMWEKYASAVPYCLIPRLY</sequence>
<dbReference type="PANTHER" id="PTHR21257">
    <property type="entry name" value="DELTA(14)-STEROL REDUCTASE"/>
    <property type="match status" value="1"/>
</dbReference>
<dbReference type="GO" id="GO:0005637">
    <property type="term" value="C:nuclear inner membrane"/>
    <property type="evidence" value="ECO:0007669"/>
    <property type="project" value="UniProtKB-SubCell"/>
</dbReference>
<keyword evidence="7 11" id="KW-0472">Membrane</keyword>
<dbReference type="Pfam" id="PF01222">
    <property type="entry name" value="ERG4_ERG24"/>
    <property type="match status" value="1"/>
</dbReference>
<keyword evidence="9" id="KW-0539">Nucleus</keyword>
<dbReference type="GO" id="GO:0006695">
    <property type="term" value="P:cholesterol biosynthetic process"/>
    <property type="evidence" value="ECO:0007669"/>
    <property type="project" value="TreeGrafter"/>
</dbReference>
<evidence type="ECO:0000313" key="12">
    <source>
        <dbReference type="EMBL" id="EUB58378.1"/>
    </source>
</evidence>
<dbReference type="OMA" id="QYHERAS"/>
<dbReference type="RefSeq" id="XP_024349574.1">
    <property type="nucleotide sequence ID" value="XM_024496034.1"/>
</dbReference>
<dbReference type="InterPro" id="IPR001171">
    <property type="entry name" value="ERG24_DHCR-like"/>
</dbReference>
<dbReference type="GO" id="GO:0050613">
    <property type="term" value="F:Delta14-sterol reductase activity"/>
    <property type="evidence" value="ECO:0007669"/>
    <property type="project" value="TreeGrafter"/>
</dbReference>
<gene>
    <name evidence="12" type="ORF">EGR_06785</name>
</gene>
<dbReference type="PANTHER" id="PTHR21257:SF55">
    <property type="entry name" value="DELTA(14)-STEROL REDUCTASE LBR"/>
    <property type="match status" value="1"/>
</dbReference>
<comment type="similarity">
    <text evidence="2">Belongs to the ERG4/ERG24 family.</text>
</comment>
<protein>
    <submittedName>
        <fullName evidence="12">Delta(14)-sterol reductase</fullName>
    </submittedName>
</protein>
<feature type="transmembrane region" description="Helical" evidence="11">
    <location>
        <begin position="389"/>
        <end position="410"/>
    </location>
</feature>
<keyword evidence="3" id="KW-0597">Phosphoprotein</keyword>
<dbReference type="OrthoDB" id="5326588at2759"/>
<feature type="transmembrane region" description="Helical" evidence="11">
    <location>
        <begin position="131"/>
        <end position="152"/>
    </location>
</feature>
<organism evidence="12 13">
    <name type="scientific">Echinococcus granulosus</name>
    <name type="common">Hydatid tapeworm</name>
    <dbReference type="NCBI Taxonomy" id="6210"/>
    <lineage>
        <taxon>Eukaryota</taxon>
        <taxon>Metazoa</taxon>
        <taxon>Spiralia</taxon>
        <taxon>Lophotrochozoa</taxon>
        <taxon>Platyhelminthes</taxon>
        <taxon>Cestoda</taxon>
        <taxon>Eucestoda</taxon>
        <taxon>Cyclophyllidea</taxon>
        <taxon>Taeniidae</taxon>
        <taxon>Echinococcus</taxon>
        <taxon>Echinococcus granulosus group</taxon>
    </lineage>
</organism>
<accession>W6UAF4</accession>
<dbReference type="STRING" id="6210.W6UAF4"/>
<evidence type="ECO:0000256" key="8">
    <source>
        <dbReference type="ARBA" id="ARBA00023170"/>
    </source>
</evidence>
<feature type="compositionally biased region" description="Basic residues" evidence="10">
    <location>
        <begin position="1"/>
        <end position="12"/>
    </location>
</feature>
<keyword evidence="5 11" id="KW-1133">Transmembrane helix</keyword>
<dbReference type="CTD" id="36342500"/>
<dbReference type="GeneID" id="36342500"/>
<evidence type="ECO:0000256" key="3">
    <source>
        <dbReference type="ARBA" id="ARBA00022553"/>
    </source>
</evidence>
<dbReference type="Gene3D" id="1.20.120.1630">
    <property type="match status" value="1"/>
</dbReference>
<dbReference type="KEGG" id="egl:EGR_06785"/>
<evidence type="ECO:0000256" key="10">
    <source>
        <dbReference type="SAM" id="MobiDB-lite"/>
    </source>
</evidence>
<feature type="transmembrane region" description="Helical" evidence="11">
    <location>
        <begin position="349"/>
        <end position="369"/>
    </location>
</feature>
<feature type="transmembrane region" description="Helical" evidence="11">
    <location>
        <begin position="422"/>
        <end position="441"/>
    </location>
</feature>
<dbReference type="GO" id="GO:0005789">
    <property type="term" value="C:endoplasmic reticulum membrane"/>
    <property type="evidence" value="ECO:0007669"/>
    <property type="project" value="TreeGrafter"/>
</dbReference>
<keyword evidence="6" id="KW-0238">DNA-binding</keyword>
<dbReference type="AlphaFoldDB" id="W6UAF4"/>
<dbReference type="EMBL" id="APAU02000063">
    <property type="protein sequence ID" value="EUB58378.1"/>
    <property type="molecule type" value="Genomic_DNA"/>
</dbReference>
<keyword evidence="13" id="KW-1185">Reference proteome</keyword>
<proteinExistence type="inferred from homology"/>
<evidence type="ECO:0000313" key="13">
    <source>
        <dbReference type="Proteomes" id="UP000019149"/>
    </source>
</evidence>
<evidence type="ECO:0000256" key="7">
    <source>
        <dbReference type="ARBA" id="ARBA00023136"/>
    </source>
</evidence>
<evidence type="ECO:0000256" key="4">
    <source>
        <dbReference type="ARBA" id="ARBA00022692"/>
    </source>
</evidence>
<feature type="region of interest" description="Disordered" evidence="10">
    <location>
        <begin position="1"/>
        <end position="44"/>
    </location>
</feature>
<keyword evidence="4 11" id="KW-0812">Transmembrane</keyword>
<feature type="transmembrane region" description="Helical" evidence="11">
    <location>
        <begin position="264"/>
        <end position="282"/>
    </location>
</feature>